<accession>A0A2R6RXR0</accession>
<evidence type="ECO:0000256" key="1">
    <source>
        <dbReference type="SAM" id="MobiDB-lite"/>
    </source>
</evidence>
<gene>
    <name evidence="2" type="ORF">CEY00_Acc01934</name>
</gene>
<feature type="compositionally biased region" description="Basic and acidic residues" evidence="1">
    <location>
        <begin position="38"/>
        <end position="57"/>
    </location>
</feature>
<dbReference type="AlphaFoldDB" id="A0A2R6RXR0"/>
<dbReference type="PANTHER" id="PTHR34660:SF3">
    <property type="entry name" value="RRM DOMAIN-CONTAINING PROTEIN"/>
    <property type="match status" value="1"/>
</dbReference>
<protein>
    <submittedName>
        <fullName evidence="2">Protein like</fullName>
    </submittedName>
</protein>
<dbReference type="OMA" id="EPKHTTH"/>
<evidence type="ECO:0000313" key="2">
    <source>
        <dbReference type="EMBL" id="PSS34821.1"/>
    </source>
</evidence>
<feature type="compositionally biased region" description="Basic and acidic residues" evidence="1">
    <location>
        <begin position="248"/>
        <end position="317"/>
    </location>
</feature>
<feature type="compositionally biased region" description="Basic and acidic residues" evidence="1">
    <location>
        <begin position="72"/>
        <end position="93"/>
    </location>
</feature>
<dbReference type="EMBL" id="NKQK01000002">
    <property type="protein sequence ID" value="PSS34821.1"/>
    <property type="molecule type" value="Genomic_DNA"/>
</dbReference>
<dbReference type="Gramene" id="PSS34821">
    <property type="protein sequence ID" value="PSS34821"/>
    <property type="gene ID" value="CEY00_Acc01934"/>
</dbReference>
<proteinExistence type="predicted"/>
<name>A0A2R6RXR0_ACTCC</name>
<feature type="compositionally biased region" description="Basic residues" evidence="1">
    <location>
        <begin position="58"/>
        <end position="71"/>
    </location>
</feature>
<feature type="compositionally biased region" description="Basic and acidic residues" evidence="1">
    <location>
        <begin position="12"/>
        <end position="30"/>
    </location>
</feature>
<feature type="compositionally biased region" description="Basic and acidic residues" evidence="1">
    <location>
        <begin position="156"/>
        <end position="165"/>
    </location>
</feature>
<organism evidence="2 3">
    <name type="scientific">Actinidia chinensis var. chinensis</name>
    <name type="common">Chinese soft-hair kiwi</name>
    <dbReference type="NCBI Taxonomy" id="1590841"/>
    <lineage>
        <taxon>Eukaryota</taxon>
        <taxon>Viridiplantae</taxon>
        <taxon>Streptophyta</taxon>
        <taxon>Embryophyta</taxon>
        <taxon>Tracheophyta</taxon>
        <taxon>Spermatophyta</taxon>
        <taxon>Magnoliopsida</taxon>
        <taxon>eudicotyledons</taxon>
        <taxon>Gunneridae</taxon>
        <taxon>Pentapetalae</taxon>
        <taxon>asterids</taxon>
        <taxon>Ericales</taxon>
        <taxon>Actinidiaceae</taxon>
        <taxon>Actinidia</taxon>
    </lineage>
</organism>
<dbReference type="OrthoDB" id="1913135at2759"/>
<comment type="caution">
    <text evidence="2">The sequence shown here is derived from an EMBL/GenBank/DDBJ whole genome shotgun (WGS) entry which is preliminary data.</text>
</comment>
<feature type="compositionally biased region" description="Basic and acidic residues" evidence="1">
    <location>
        <begin position="105"/>
        <end position="124"/>
    </location>
</feature>
<dbReference type="InParanoid" id="A0A2R6RXR0"/>
<dbReference type="PANTHER" id="PTHR34660">
    <property type="entry name" value="MYB-LIKE PROTEIN X"/>
    <property type="match status" value="1"/>
</dbReference>
<reference evidence="2 3" key="1">
    <citation type="submission" date="2017-07" db="EMBL/GenBank/DDBJ databases">
        <title>An improved, manually edited Actinidia chinensis var. chinensis (kiwifruit) genome highlights the challenges associated with draft genomes and gene prediction in plants.</title>
        <authorList>
            <person name="Pilkington S."/>
            <person name="Crowhurst R."/>
            <person name="Hilario E."/>
            <person name="Nardozza S."/>
            <person name="Fraser L."/>
            <person name="Peng Y."/>
            <person name="Gunaseelan K."/>
            <person name="Simpson R."/>
            <person name="Tahir J."/>
            <person name="Deroles S."/>
            <person name="Templeton K."/>
            <person name="Luo Z."/>
            <person name="Davy M."/>
            <person name="Cheng C."/>
            <person name="Mcneilage M."/>
            <person name="Scaglione D."/>
            <person name="Liu Y."/>
            <person name="Zhang Q."/>
            <person name="Datson P."/>
            <person name="De Silva N."/>
            <person name="Gardiner S."/>
            <person name="Bassett H."/>
            <person name="Chagne D."/>
            <person name="Mccallum J."/>
            <person name="Dzierzon H."/>
            <person name="Deng C."/>
            <person name="Wang Y.-Y."/>
            <person name="Barron N."/>
            <person name="Manako K."/>
            <person name="Bowen J."/>
            <person name="Foster T."/>
            <person name="Erridge Z."/>
            <person name="Tiffin H."/>
            <person name="Waite C."/>
            <person name="Davies K."/>
            <person name="Grierson E."/>
            <person name="Laing W."/>
            <person name="Kirk R."/>
            <person name="Chen X."/>
            <person name="Wood M."/>
            <person name="Montefiori M."/>
            <person name="Brummell D."/>
            <person name="Schwinn K."/>
            <person name="Catanach A."/>
            <person name="Fullerton C."/>
            <person name="Li D."/>
            <person name="Meiyalaghan S."/>
            <person name="Nieuwenhuizen N."/>
            <person name="Read N."/>
            <person name="Prakash R."/>
            <person name="Hunter D."/>
            <person name="Zhang H."/>
            <person name="Mckenzie M."/>
            <person name="Knabel M."/>
            <person name="Harris A."/>
            <person name="Allan A."/>
            <person name="Chen A."/>
            <person name="Janssen B."/>
            <person name="Plunkett B."/>
            <person name="Dwamena C."/>
            <person name="Voogd C."/>
            <person name="Leif D."/>
            <person name="Lafferty D."/>
            <person name="Souleyre E."/>
            <person name="Varkonyi-Gasic E."/>
            <person name="Gambi F."/>
            <person name="Hanley J."/>
            <person name="Yao J.-L."/>
            <person name="Cheung J."/>
            <person name="David K."/>
            <person name="Warren B."/>
            <person name="Marsh K."/>
            <person name="Snowden K."/>
            <person name="Lin-Wang K."/>
            <person name="Brian L."/>
            <person name="Martinez-Sanchez M."/>
            <person name="Wang M."/>
            <person name="Ileperuma N."/>
            <person name="Macnee N."/>
            <person name="Campin R."/>
            <person name="Mcatee P."/>
            <person name="Drummond R."/>
            <person name="Espley R."/>
            <person name="Ireland H."/>
            <person name="Wu R."/>
            <person name="Atkinson R."/>
            <person name="Karunairetnam S."/>
            <person name="Bulley S."/>
            <person name="Chunkath S."/>
            <person name="Hanley Z."/>
            <person name="Storey R."/>
            <person name="Thrimawithana A."/>
            <person name="Thomson S."/>
            <person name="David C."/>
            <person name="Testolin R."/>
        </authorList>
    </citation>
    <scope>NUCLEOTIDE SEQUENCE [LARGE SCALE GENOMIC DNA]</scope>
    <source>
        <strain evidence="3">cv. Red5</strain>
        <tissue evidence="2">Young leaf</tissue>
    </source>
</reference>
<dbReference type="STRING" id="1590841.A0A2R6RXR0"/>
<dbReference type="Proteomes" id="UP000241394">
    <property type="component" value="Chromosome LG2"/>
</dbReference>
<feature type="compositionally biased region" description="Basic and acidic residues" evidence="1">
    <location>
        <begin position="180"/>
        <end position="213"/>
    </location>
</feature>
<keyword evidence="3" id="KW-1185">Reference proteome</keyword>
<feature type="region of interest" description="Disordered" evidence="1">
    <location>
        <begin position="1"/>
        <end position="385"/>
    </location>
</feature>
<evidence type="ECO:0000313" key="3">
    <source>
        <dbReference type="Proteomes" id="UP000241394"/>
    </source>
</evidence>
<reference evidence="3" key="2">
    <citation type="journal article" date="2018" name="BMC Genomics">
        <title>A manually annotated Actinidia chinensis var. chinensis (kiwifruit) genome highlights the challenges associated with draft genomes and gene prediction in plants.</title>
        <authorList>
            <person name="Pilkington S.M."/>
            <person name="Crowhurst R."/>
            <person name="Hilario E."/>
            <person name="Nardozza S."/>
            <person name="Fraser L."/>
            <person name="Peng Y."/>
            <person name="Gunaseelan K."/>
            <person name="Simpson R."/>
            <person name="Tahir J."/>
            <person name="Deroles S.C."/>
            <person name="Templeton K."/>
            <person name="Luo Z."/>
            <person name="Davy M."/>
            <person name="Cheng C."/>
            <person name="McNeilage M."/>
            <person name="Scaglione D."/>
            <person name="Liu Y."/>
            <person name="Zhang Q."/>
            <person name="Datson P."/>
            <person name="De Silva N."/>
            <person name="Gardiner S.E."/>
            <person name="Bassett H."/>
            <person name="Chagne D."/>
            <person name="McCallum J."/>
            <person name="Dzierzon H."/>
            <person name="Deng C."/>
            <person name="Wang Y.Y."/>
            <person name="Barron L."/>
            <person name="Manako K."/>
            <person name="Bowen J."/>
            <person name="Foster T.M."/>
            <person name="Erridge Z.A."/>
            <person name="Tiffin H."/>
            <person name="Waite C.N."/>
            <person name="Davies K.M."/>
            <person name="Grierson E.P."/>
            <person name="Laing W.A."/>
            <person name="Kirk R."/>
            <person name="Chen X."/>
            <person name="Wood M."/>
            <person name="Montefiori M."/>
            <person name="Brummell D.A."/>
            <person name="Schwinn K.E."/>
            <person name="Catanach A."/>
            <person name="Fullerton C."/>
            <person name="Li D."/>
            <person name="Meiyalaghan S."/>
            <person name="Nieuwenhuizen N."/>
            <person name="Read N."/>
            <person name="Prakash R."/>
            <person name="Hunter D."/>
            <person name="Zhang H."/>
            <person name="McKenzie M."/>
            <person name="Knabel M."/>
            <person name="Harris A."/>
            <person name="Allan A.C."/>
            <person name="Gleave A."/>
            <person name="Chen A."/>
            <person name="Janssen B.J."/>
            <person name="Plunkett B."/>
            <person name="Ampomah-Dwamena C."/>
            <person name="Voogd C."/>
            <person name="Leif D."/>
            <person name="Lafferty D."/>
            <person name="Souleyre E.J.F."/>
            <person name="Varkonyi-Gasic E."/>
            <person name="Gambi F."/>
            <person name="Hanley J."/>
            <person name="Yao J.L."/>
            <person name="Cheung J."/>
            <person name="David K.M."/>
            <person name="Warren B."/>
            <person name="Marsh K."/>
            <person name="Snowden K.C."/>
            <person name="Lin-Wang K."/>
            <person name="Brian L."/>
            <person name="Martinez-Sanchez M."/>
            <person name="Wang M."/>
            <person name="Ileperuma N."/>
            <person name="Macnee N."/>
            <person name="Campin R."/>
            <person name="McAtee P."/>
            <person name="Drummond R.S.M."/>
            <person name="Espley R.V."/>
            <person name="Ireland H.S."/>
            <person name="Wu R."/>
            <person name="Atkinson R.G."/>
            <person name="Karunairetnam S."/>
            <person name="Bulley S."/>
            <person name="Chunkath S."/>
            <person name="Hanley Z."/>
            <person name="Storey R."/>
            <person name="Thrimawithana A.H."/>
            <person name="Thomson S."/>
            <person name="David C."/>
            <person name="Testolin R."/>
            <person name="Huang H."/>
            <person name="Hellens R.P."/>
            <person name="Schaffer R.J."/>
        </authorList>
    </citation>
    <scope>NUCLEOTIDE SEQUENCE [LARGE SCALE GENOMIC DNA]</scope>
    <source>
        <strain evidence="3">cv. Red5</strain>
    </source>
</reference>
<feature type="compositionally biased region" description="Pro residues" evidence="1">
    <location>
        <begin position="1"/>
        <end position="11"/>
    </location>
</feature>
<sequence length="585" mass="66014">MSRCFPFPPPGYEKKSRLDDADLLKKEPGEKKHKKEKKDKEKKEDKDKRGKDTSNGKHRDKKDRKEKRREKKEKGKERDKDKDKNNATEEKKIPGQSESFNGEKLNQKEKRLDKDKKHISDGKEQTLQLQGHSGGKPNRNILSIEGPSNSKFVQELGRRTRDEAKGSGSQLLKRLPHPQPKNDVRIDGVVVKHTEKLAEGKENNEEKRVDNRKINGQGIMGEARSSGSAVVQNLAGMAQNRVEGMPRPLEKNIERRMEEKEKSKERNSDDKRGEKRKDRDKEKKSHGKDKDREKEKKKEEKVKAISESKTKDEDKFKNSNKNDPLGTWNIKSSFVSKDGDRNTATEGTLKKRKDPEANGFLHDIDVRPNKMPRPNPQPSTENGRKLELCQNPILITSDRLGPPNNIKANNTERKINGVIEAQPLFLSKKSSSDQFAQDATKPPHHGVIEAQPFLISKKLSSASSQADQIAQASTKPSNHGVIEAQPLFVSKKLSSLANTQADKIAQASMKPPHPDSKYLSLILSVPKMDEWSDFDDQEWLFSSKARSAKPPNVGSAEAAEAPRVWAEALQIESADVCALPYVIPY</sequence>